<accession>A0A6I2UFK7</accession>
<dbReference type="InterPro" id="IPR007159">
    <property type="entry name" value="SpoVT-AbrB_dom"/>
</dbReference>
<dbReference type="NCBIfam" id="TIGR00242">
    <property type="entry name" value="division/cell wall cluster transcriptional repressor MraZ"/>
    <property type="match status" value="1"/>
</dbReference>
<evidence type="ECO:0000256" key="3">
    <source>
        <dbReference type="ARBA" id="ARBA00022737"/>
    </source>
</evidence>
<evidence type="ECO:0000313" key="9">
    <source>
        <dbReference type="EMBL" id="MSU08419.1"/>
    </source>
</evidence>
<dbReference type="Pfam" id="PF02381">
    <property type="entry name" value="MraZ"/>
    <property type="match status" value="2"/>
</dbReference>
<dbReference type="InterPro" id="IPR038619">
    <property type="entry name" value="MraZ_sf"/>
</dbReference>
<dbReference type="CDD" id="cd16321">
    <property type="entry name" value="MraZ_C"/>
    <property type="match status" value="1"/>
</dbReference>
<evidence type="ECO:0000256" key="4">
    <source>
        <dbReference type="ARBA" id="ARBA00023015"/>
    </source>
</evidence>
<evidence type="ECO:0000256" key="7">
    <source>
        <dbReference type="HAMAP-Rule" id="MF_01008"/>
    </source>
</evidence>
<dbReference type="CDD" id="cd16320">
    <property type="entry name" value="MraZ_N"/>
    <property type="match status" value="1"/>
</dbReference>
<dbReference type="GO" id="GO:2000143">
    <property type="term" value="P:negative regulation of DNA-templated transcription initiation"/>
    <property type="evidence" value="ECO:0007669"/>
    <property type="project" value="TreeGrafter"/>
</dbReference>
<keyword evidence="5 7" id="KW-0238">DNA-binding</keyword>
<dbReference type="RefSeq" id="WP_154406581.1">
    <property type="nucleotide sequence ID" value="NZ_JAQXJM010000112.1"/>
</dbReference>
<evidence type="ECO:0000313" key="10">
    <source>
        <dbReference type="Proteomes" id="UP000433181"/>
    </source>
</evidence>
<keyword evidence="2 7" id="KW-0963">Cytoplasm</keyword>
<comment type="subcellular location">
    <subcellularLocation>
        <location evidence="7">Cytoplasm</location>
        <location evidence="7">Nucleoid</location>
    </subcellularLocation>
</comment>
<comment type="caution">
    <text evidence="9">The sequence shown here is derived from an EMBL/GenBank/DDBJ whole genome shotgun (WGS) entry which is preliminary data.</text>
</comment>
<evidence type="ECO:0000259" key="8">
    <source>
        <dbReference type="PROSITE" id="PS51740"/>
    </source>
</evidence>
<comment type="similarity">
    <text evidence="7">Belongs to the MraZ family.</text>
</comment>
<reference evidence="9 10" key="1">
    <citation type="submission" date="2019-08" db="EMBL/GenBank/DDBJ databases">
        <title>In-depth cultivation of the pig gut microbiome towards novel bacterial diversity and tailored functional studies.</title>
        <authorList>
            <person name="Wylensek D."/>
            <person name="Hitch T.C.A."/>
            <person name="Clavel T."/>
        </authorList>
    </citation>
    <scope>NUCLEOTIDE SEQUENCE [LARGE SCALE GENOMIC DNA]</scope>
    <source>
        <strain evidence="9 10">WCA-693-APC-5D-A</strain>
    </source>
</reference>
<evidence type="ECO:0000256" key="5">
    <source>
        <dbReference type="ARBA" id="ARBA00023125"/>
    </source>
</evidence>
<protein>
    <recommendedName>
        <fullName evidence="1 7">Transcriptional regulator MraZ</fullName>
    </recommendedName>
</protein>
<dbReference type="EMBL" id="VUNR01000007">
    <property type="protein sequence ID" value="MSU08419.1"/>
    <property type="molecule type" value="Genomic_DNA"/>
</dbReference>
<dbReference type="PANTHER" id="PTHR34701">
    <property type="entry name" value="TRANSCRIPTIONAL REGULATOR MRAZ"/>
    <property type="match status" value="1"/>
</dbReference>
<name>A0A6I2UFK7_9FIRM</name>
<dbReference type="InterPro" id="IPR035644">
    <property type="entry name" value="MraZ_C"/>
</dbReference>
<gene>
    <name evidence="7 9" type="primary">mraZ</name>
    <name evidence="9" type="ORF">FYJ84_05395</name>
</gene>
<organism evidence="9 10">
    <name type="scientific">Anaerovibrio slackiae</name>
    <dbReference type="NCBI Taxonomy" id="2652309"/>
    <lineage>
        <taxon>Bacteria</taxon>
        <taxon>Bacillati</taxon>
        <taxon>Bacillota</taxon>
        <taxon>Negativicutes</taxon>
        <taxon>Selenomonadales</taxon>
        <taxon>Selenomonadaceae</taxon>
        <taxon>Anaerovibrio</taxon>
    </lineage>
</organism>
<dbReference type="GeneID" id="96778344"/>
<keyword evidence="10" id="KW-1185">Reference proteome</keyword>
<dbReference type="InterPro" id="IPR003444">
    <property type="entry name" value="MraZ"/>
</dbReference>
<proteinExistence type="inferred from homology"/>
<evidence type="ECO:0000256" key="1">
    <source>
        <dbReference type="ARBA" id="ARBA00013860"/>
    </source>
</evidence>
<dbReference type="GO" id="GO:0005737">
    <property type="term" value="C:cytoplasm"/>
    <property type="evidence" value="ECO:0007669"/>
    <property type="project" value="UniProtKB-UniRule"/>
</dbReference>
<dbReference type="AlphaFoldDB" id="A0A6I2UFK7"/>
<dbReference type="Proteomes" id="UP000433181">
    <property type="component" value="Unassembled WGS sequence"/>
</dbReference>
<dbReference type="FunFam" id="3.40.1550.20:FF:000002">
    <property type="entry name" value="Transcriptional regulator MraZ"/>
    <property type="match status" value="1"/>
</dbReference>
<dbReference type="InterPro" id="IPR037914">
    <property type="entry name" value="SpoVT-AbrB_sf"/>
</dbReference>
<evidence type="ECO:0000256" key="2">
    <source>
        <dbReference type="ARBA" id="ARBA00022490"/>
    </source>
</evidence>
<dbReference type="GO" id="GO:0003700">
    <property type="term" value="F:DNA-binding transcription factor activity"/>
    <property type="evidence" value="ECO:0007669"/>
    <property type="project" value="UniProtKB-UniRule"/>
</dbReference>
<dbReference type="PROSITE" id="PS51740">
    <property type="entry name" value="SPOVT_ABRB"/>
    <property type="match status" value="2"/>
</dbReference>
<evidence type="ECO:0000256" key="6">
    <source>
        <dbReference type="ARBA" id="ARBA00023163"/>
    </source>
</evidence>
<dbReference type="HAMAP" id="MF_01008">
    <property type="entry name" value="MraZ"/>
    <property type="match status" value="1"/>
</dbReference>
<sequence>MLMGEYMHSIDAKGRVILPADFRSELGESFIITKGLDNCLFLYTTSEWENLSNKLKQLPLAKAEARAFVRFFFSGARQLECDKQGRFLVPATLRAYAGLQKEVVLIGVSSRIELWGKEEWLKYNEEITPSVSSIAETLADLGI</sequence>
<dbReference type="GO" id="GO:0009295">
    <property type="term" value="C:nucleoid"/>
    <property type="evidence" value="ECO:0007669"/>
    <property type="project" value="UniProtKB-SubCell"/>
</dbReference>
<comment type="subunit">
    <text evidence="7">Forms oligomers.</text>
</comment>
<dbReference type="GO" id="GO:0000976">
    <property type="term" value="F:transcription cis-regulatory region binding"/>
    <property type="evidence" value="ECO:0007669"/>
    <property type="project" value="TreeGrafter"/>
</dbReference>
<keyword evidence="6 7" id="KW-0804">Transcription</keyword>
<dbReference type="SUPFAM" id="SSF89447">
    <property type="entry name" value="AbrB/MazE/MraZ-like"/>
    <property type="match status" value="1"/>
</dbReference>
<dbReference type="Gene3D" id="3.40.1550.20">
    <property type="entry name" value="Transcriptional regulator MraZ domain"/>
    <property type="match status" value="1"/>
</dbReference>
<keyword evidence="4 7" id="KW-0805">Transcription regulation</keyword>
<dbReference type="PANTHER" id="PTHR34701:SF1">
    <property type="entry name" value="TRANSCRIPTIONAL REGULATOR MRAZ"/>
    <property type="match status" value="1"/>
</dbReference>
<dbReference type="InterPro" id="IPR020603">
    <property type="entry name" value="MraZ_dom"/>
</dbReference>
<dbReference type="InterPro" id="IPR035642">
    <property type="entry name" value="MraZ_N"/>
</dbReference>
<keyword evidence="3" id="KW-0677">Repeat</keyword>
<feature type="domain" description="SpoVT-AbrB" evidence="8">
    <location>
        <begin position="76"/>
        <end position="119"/>
    </location>
</feature>
<feature type="domain" description="SpoVT-AbrB" evidence="8">
    <location>
        <begin position="5"/>
        <end position="47"/>
    </location>
</feature>